<evidence type="ECO:0000313" key="2">
    <source>
        <dbReference type="EMBL" id="KAK0537472.1"/>
    </source>
</evidence>
<reference evidence="2" key="1">
    <citation type="journal article" date="2023" name="PhytoFront">
        <title>Draft Genome Resources of Seven Strains of Tilletia horrida, Causal Agent of Kernel Smut of Rice.</title>
        <authorList>
            <person name="Khanal S."/>
            <person name="Antony Babu S."/>
            <person name="Zhou X.G."/>
        </authorList>
    </citation>
    <scope>NUCLEOTIDE SEQUENCE</scope>
    <source>
        <strain evidence="2">TX3</strain>
    </source>
</reference>
<sequence length="228" mass="25293">MVSGPELPPSVQEDLSRIRPELLLPFLAALFAAQETQVGLTRPDWAAIWAQQRFSDTPESLKQWLSFFWDSYLDDVRAGTAPPLLLESDLSPGSSGNARRSAPRDKSSRTAGAGSPEALSKAQRDNLGAVSSLAQASLRNASSKLLKVYKFIGLYHWRSNQIHGRPLDRNKTSDFMMERANVKKWAARYKDVRECWICGHCGATIVTRVADFSPLSEHLSTKHANIIA</sequence>
<organism evidence="2 3">
    <name type="scientific">Tilletia horrida</name>
    <dbReference type="NCBI Taxonomy" id="155126"/>
    <lineage>
        <taxon>Eukaryota</taxon>
        <taxon>Fungi</taxon>
        <taxon>Dikarya</taxon>
        <taxon>Basidiomycota</taxon>
        <taxon>Ustilaginomycotina</taxon>
        <taxon>Exobasidiomycetes</taxon>
        <taxon>Tilletiales</taxon>
        <taxon>Tilletiaceae</taxon>
        <taxon>Tilletia</taxon>
    </lineage>
</organism>
<proteinExistence type="predicted"/>
<dbReference type="EMBL" id="JAPDMQ010000059">
    <property type="protein sequence ID" value="KAK0537472.1"/>
    <property type="molecule type" value="Genomic_DNA"/>
</dbReference>
<accession>A0AAN6GJJ4</accession>
<name>A0AAN6GJJ4_9BASI</name>
<evidence type="ECO:0000313" key="3">
    <source>
        <dbReference type="Proteomes" id="UP001176521"/>
    </source>
</evidence>
<feature type="region of interest" description="Disordered" evidence="1">
    <location>
        <begin position="85"/>
        <end position="123"/>
    </location>
</feature>
<dbReference type="Proteomes" id="UP001176521">
    <property type="component" value="Unassembled WGS sequence"/>
</dbReference>
<comment type="caution">
    <text evidence="2">The sequence shown here is derived from an EMBL/GenBank/DDBJ whole genome shotgun (WGS) entry which is preliminary data.</text>
</comment>
<dbReference type="AlphaFoldDB" id="A0AAN6GJJ4"/>
<evidence type="ECO:0000256" key="1">
    <source>
        <dbReference type="SAM" id="MobiDB-lite"/>
    </source>
</evidence>
<gene>
    <name evidence="2" type="ORF">OC842_001618</name>
</gene>
<keyword evidence="3" id="KW-1185">Reference proteome</keyword>
<protein>
    <submittedName>
        <fullName evidence="2">Uncharacterized protein</fullName>
    </submittedName>
</protein>